<proteinExistence type="predicted"/>
<feature type="transmembrane region" description="Helical" evidence="1">
    <location>
        <begin position="42"/>
        <end position="67"/>
    </location>
</feature>
<accession>A0A328HH95</accession>
<feature type="transmembrane region" description="Helical" evidence="1">
    <location>
        <begin position="12"/>
        <end position="35"/>
    </location>
</feature>
<dbReference type="OrthoDB" id="4864772at2"/>
<comment type="caution">
    <text evidence="2">The sequence shown here is derived from an EMBL/GenBank/DDBJ whole genome shotgun (WGS) entry which is preliminary data.</text>
</comment>
<keyword evidence="1" id="KW-0472">Membrane</keyword>
<gene>
    <name evidence="2" type="ORF">DBZ45_07555</name>
</gene>
<dbReference type="Proteomes" id="UP000249166">
    <property type="component" value="Unassembled WGS sequence"/>
</dbReference>
<evidence type="ECO:0000256" key="1">
    <source>
        <dbReference type="SAM" id="Phobius"/>
    </source>
</evidence>
<evidence type="ECO:0000313" key="3">
    <source>
        <dbReference type="Proteomes" id="UP000249166"/>
    </source>
</evidence>
<keyword evidence="1" id="KW-0812">Transmembrane</keyword>
<sequence>MDYEISGLPMHVLLVHATVVFVPLAALCTLLSLLWPAARRRLGIVTPLVALLALILVPVTAAAGAWLLDRVDVTPRINAHMQLAGMLLPWVVGVFLVALAQWLWFRYGTSQAEVMRRRMGTAGSRIAGIVAVVVALVLCGGAVASVAIVGEAGSRAVWEGSFRTGADD</sequence>
<dbReference type="RefSeq" id="WP_111903298.1">
    <property type="nucleotide sequence ID" value="NZ_QLNP01000064.1"/>
</dbReference>
<feature type="transmembrane region" description="Helical" evidence="1">
    <location>
        <begin position="126"/>
        <end position="149"/>
    </location>
</feature>
<organism evidence="2 3">
    <name type="scientific">Arthrobacter globiformis</name>
    <dbReference type="NCBI Taxonomy" id="1665"/>
    <lineage>
        <taxon>Bacteria</taxon>
        <taxon>Bacillati</taxon>
        <taxon>Actinomycetota</taxon>
        <taxon>Actinomycetes</taxon>
        <taxon>Micrococcales</taxon>
        <taxon>Micrococcaceae</taxon>
        <taxon>Arthrobacter</taxon>
    </lineage>
</organism>
<keyword evidence="1" id="KW-1133">Transmembrane helix</keyword>
<protein>
    <submittedName>
        <fullName evidence="2">Uncharacterized protein</fullName>
    </submittedName>
</protein>
<reference evidence="2 3" key="1">
    <citation type="submission" date="2018-04" db="EMBL/GenBank/DDBJ databases">
        <title>Bacteria isolated from cave deposits of Manipur.</title>
        <authorList>
            <person name="Sahoo D."/>
            <person name="Sarangthem I."/>
            <person name="Nandeibam J."/>
        </authorList>
    </citation>
    <scope>NUCLEOTIDE SEQUENCE [LARGE SCALE GENOMIC DNA]</scope>
    <source>
        <strain evidence="3">mrc11</strain>
    </source>
</reference>
<dbReference type="AlphaFoldDB" id="A0A328HH95"/>
<dbReference type="EMBL" id="QLNP01000064">
    <property type="protein sequence ID" value="RAM37968.1"/>
    <property type="molecule type" value="Genomic_DNA"/>
</dbReference>
<name>A0A328HH95_ARTGO</name>
<evidence type="ECO:0000313" key="2">
    <source>
        <dbReference type="EMBL" id="RAM37968.1"/>
    </source>
</evidence>
<feature type="transmembrane region" description="Helical" evidence="1">
    <location>
        <begin position="87"/>
        <end position="105"/>
    </location>
</feature>